<evidence type="ECO:0000313" key="2">
    <source>
        <dbReference type="Proteomes" id="UP000789572"/>
    </source>
</evidence>
<dbReference type="EMBL" id="CAJVPJ010000442">
    <property type="protein sequence ID" value="CAG8525077.1"/>
    <property type="molecule type" value="Genomic_DNA"/>
</dbReference>
<dbReference type="Proteomes" id="UP000789572">
    <property type="component" value="Unassembled WGS sequence"/>
</dbReference>
<feature type="non-terminal residue" evidence="1">
    <location>
        <position position="1"/>
    </location>
</feature>
<evidence type="ECO:0000313" key="1">
    <source>
        <dbReference type="EMBL" id="CAG8525077.1"/>
    </source>
</evidence>
<organism evidence="1 2">
    <name type="scientific">Paraglomus occultum</name>
    <dbReference type="NCBI Taxonomy" id="144539"/>
    <lineage>
        <taxon>Eukaryota</taxon>
        <taxon>Fungi</taxon>
        <taxon>Fungi incertae sedis</taxon>
        <taxon>Mucoromycota</taxon>
        <taxon>Glomeromycotina</taxon>
        <taxon>Glomeromycetes</taxon>
        <taxon>Paraglomerales</taxon>
        <taxon>Paraglomeraceae</taxon>
        <taxon>Paraglomus</taxon>
    </lineage>
</organism>
<protein>
    <submittedName>
        <fullName evidence="1">255_t:CDS:1</fullName>
    </submittedName>
</protein>
<dbReference type="OrthoDB" id="623670at2759"/>
<dbReference type="AlphaFoldDB" id="A0A9N9ABR1"/>
<proteinExistence type="predicted"/>
<accession>A0A9N9ABR1</accession>
<dbReference type="CDD" id="cd22191">
    <property type="entry name" value="DPBB_RlpA_EXP_N-like"/>
    <property type="match status" value="1"/>
</dbReference>
<name>A0A9N9ABR1_9GLOM</name>
<keyword evidence="2" id="KW-1185">Reference proteome</keyword>
<gene>
    <name evidence="1" type="ORF">POCULU_LOCUS3774</name>
</gene>
<sequence length="244" mass="27592">TYYEDATFYNPGLGAYGDENSDSDFIAALAGQDFDPFTPNQNPNKTDCVEAKLKSNLTKNLVLNKENFLPSPSTTFSNAPFTIQTLIDALQVQYNEYSIAVTNIQKNKALYLAGEILLKLKIDHKRHRNFRISNDFPRKARAFYRLAQLKMSFGFGSVDYTVVLDDIIICVTEAKKMDFDKGAAQNIVQMHSAVENLRKRKLEDVDLEDSEESSSYGVWNRVKCSKLAIFAMGRHGKRSSPIHI</sequence>
<comment type="caution">
    <text evidence="1">The sequence shown here is derived from an EMBL/GenBank/DDBJ whole genome shotgun (WGS) entry which is preliminary data.</text>
</comment>
<reference evidence="1" key="1">
    <citation type="submission" date="2021-06" db="EMBL/GenBank/DDBJ databases">
        <authorList>
            <person name="Kallberg Y."/>
            <person name="Tangrot J."/>
            <person name="Rosling A."/>
        </authorList>
    </citation>
    <scope>NUCLEOTIDE SEQUENCE</scope>
    <source>
        <strain evidence="1">IA702</strain>
    </source>
</reference>